<feature type="compositionally biased region" description="Gly residues" evidence="1">
    <location>
        <begin position="59"/>
        <end position="72"/>
    </location>
</feature>
<dbReference type="AlphaFoldDB" id="A0AAN9A654"/>
<protein>
    <submittedName>
        <fullName evidence="2">Uncharacterized protein</fullName>
    </submittedName>
</protein>
<feature type="compositionally biased region" description="Gly residues" evidence="1">
    <location>
        <begin position="190"/>
        <end position="204"/>
    </location>
</feature>
<evidence type="ECO:0000313" key="3">
    <source>
        <dbReference type="Proteomes" id="UP001381693"/>
    </source>
</evidence>
<feature type="compositionally biased region" description="Low complexity" evidence="1">
    <location>
        <begin position="141"/>
        <end position="157"/>
    </location>
</feature>
<sequence>MFGLYGMQAHRARMNRTGHDKYTSASKLSPGKRKKMLKQQRELREKRQRQFDPSEHVHVGGGGGGGGGGGNGLLTENRRSSPLPFSSCVPTPGGRRGSSPLLFPTRPSSPAVSDYSPKSRERSQDRTRHPSNERSPFLGASENSNHSPNNNSWGNRNGYHHDLLDSPLLRHHHRSHSPSSSTSYNHKQVGSGGGGGGVSSGGSDSGMVSASLESLARLFSCVGVSSKPRPPNQFAHRHAMHGQTDNITKIHFLIPSDTSIFLRDRQVD</sequence>
<comment type="caution">
    <text evidence="2">The sequence shown here is derived from an EMBL/GenBank/DDBJ whole genome shotgun (WGS) entry which is preliminary data.</text>
</comment>
<feature type="compositionally biased region" description="Basic and acidic residues" evidence="1">
    <location>
        <begin position="39"/>
        <end position="58"/>
    </location>
</feature>
<proteinExistence type="predicted"/>
<evidence type="ECO:0000313" key="2">
    <source>
        <dbReference type="EMBL" id="KAK7082056.1"/>
    </source>
</evidence>
<feature type="region of interest" description="Disordered" evidence="1">
    <location>
        <begin position="12"/>
        <end position="158"/>
    </location>
</feature>
<feature type="region of interest" description="Disordered" evidence="1">
    <location>
        <begin position="170"/>
        <end position="207"/>
    </location>
</feature>
<dbReference type="EMBL" id="JAXCGZ010004228">
    <property type="protein sequence ID" value="KAK7082056.1"/>
    <property type="molecule type" value="Genomic_DNA"/>
</dbReference>
<evidence type="ECO:0000256" key="1">
    <source>
        <dbReference type="SAM" id="MobiDB-lite"/>
    </source>
</evidence>
<dbReference type="Proteomes" id="UP001381693">
    <property type="component" value="Unassembled WGS sequence"/>
</dbReference>
<keyword evidence="3" id="KW-1185">Reference proteome</keyword>
<feature type="compositionally biased region" description="Basic and acidic residues" evidence="1">
    <location>
        <begin position="117"/>
        <end position="132"/>
    </location>
</feature>
<gene>
    <name evidence="2" type="ORF">SK128_009400</name>
</gene>
<organism evidence="2 3">
    <name type="scientific">Halocaridina rubra</name>
    <name type="common">Hawaiian red shrimp</name>
    <dbReference type="NCBI Taxonomy" id="373956"/>
    <lineage>
        <taxon>Eukaryota</taxon>
        <taxon>Metazoa</taxon>
        <taxon>Ecdysozoa</taxon>
        <taxon>Arthropoda</taxon>
        <taxon>Crustacea</taxon>
        <taxon>Multicrustacea</taxon>
        <taxon>Malacostraca</taxon>
        <taxon>Eumalacostraca</taxon>
        <taxon>Eucarida</taxon>
        <taxon>Decapoda</taxon>
        <taxon>Pleocyemata</taxon>
        <taxon>Caridea</taxon>
        <taxon>Atyoidea</taxon>
        <taxon>Atyidae</taxon>
        <taxon>Halocaridina</taxon>
    </lineage>
</organism>
<reference evidence="2 3" key="1">
    <citation type="submission" date="2023-11" db="EMBL/GenBank/DDBJ databases">
        <title>Halocaridina rubra genome assembly.</title>
        <authorList>
            <person name="Smith C."/>
        </authorList>
    </citation>
    <scope>NUCLEOTIDE SEQUENCE [LARGE SCALE GENOMIC DNA]</scope>
    <source>
        <strain evidence="2">EP-1</strain>
        <tissue evidence="2">Whole</tissue>
    </source>
</reference>
<name>A0AAN9A654_HALRR</name>
<accession>A0AAN9A654</accession>